<dbReference type="EMBL" id="BCWF01000018">
    <property type="protein sequence ID" value="GAT24940.1"/>
    <property type="molecule type" value="Genomic_DNA"/>
</dbReference>
<dbReference type="GO" id="GO:0003743">
    <property type="term" value="F:translation initiation factor activity"/>
    <property type="evidence" value="ECO:0007669"/>
    <property type="project" value="UniProtKB-KW"/>
</dbReference>
<keyword evidence="1" id="KW-0396">Initiation factor</keyword>
<reference evidence="1 2" key="1">
    <citation type="journal article" date="2016" name="DNA Res.">
        <title>Genome sequence of Aspergillus luchuensis NBRC 4314.</title>
        <authorList>
            <person name="Yamada O."/>
            <person name="Machida M."/>
            <person name="Hosoyama A."/>
            <person name="Goto M."/>
            <person name="Takahashi T."/>
            <person name="Futagami T."/>
            <person name="Yamagata Y."/>
            <person name="Takeuchi M."/>
            <person name="Kobayashi T."/>
            <person name="Koike H."/>
            <person name="Abe K."/>
            <person name="Asai K."/>
            <person name="Arita M."/>
            <person name="Fujita N."/>
            <person name="Fukuda K."/>
            <person name="Higa K."/>
            <person name="Horikawa H."/>
            <person name="Ishikawa T."/>
            <person name="Jinno K."/>
            <person name="Kato Y."/>
            <person name="Kirimura K."/>
            <person name="Mizutani O."/>
            <person name="Nakasone K."/>
            <person name="Sano M."/>
            <person name="Shiraishi Y."/>
            <person name="Tsukahara M."/>
            <person name="Gomi K."/>
        </authorList>
    </citation>
    <scope>NUCLEOTIDE SEQUENCE [LARGE SCALE GENOMIC DNA]</scope>
    <source>
        <strain evidence="1 2">RIB 2604</strain>
    </source>
</reference>
<proteinExistence type="predicted"/>
<protein>
    <submittedName>
        <fullName evidence="1">Mitochondrial translation initiation factor IF-2</fullName>
    </submittedName>
</protein>
<dbReference type="AlphaFoldDB" id="A0A146FG07"/>
<name>A0A146FG07_ASPKA</name>
<comment type="caution">
    <text evidence="1">The sequence shown here is derived from an EMBL/GenBank/DDBJ whole genome shotgun (WGS) entry which is preliminary data.</text>
</comment>
<sequence>MSIYIFDWCGNKLGETLIKDEKRSSTLVGSSISASGGCVDWECFNDGEERKQTWPAPIVVHRSASELVA</sequence>
<gene>
    <name evidence="1" type="ORF">RIB2604_01807750</name>
</gene>
<reference evidence="2" key="2">
    <citation type="submission" date="2016-02" db="EMBL/GenBank/DDBJ databases">
        <title>Genome sequencing of Aspergillus luchuensis NBRC 4314.</title>
        <authorList>
            <person name="Yamada O."/>
        </authorList>
    </citation>
    <scope>NUCLEOTIDE SEQUENCE [LARGE SCALE GENOMIC DNA]</scope>
    <source>
        <strain evidence="2">RIB 2604</strain>
    </source>
</reference>
<dbReference type="Proteomes" id="UP000075230">
    <property type="component" value="Unassembled WGS sequence"/>
</dbReference>
<evidence type="ECO:0000313" key="2">
    <source>
        <dbReference type="Proteomes" id="UP000075230"/>
    </source>
</evidence>
<organism evidence="1 2">
    <name type="scientific">Aspergillus kawachii</name>
    <name type="common">White koji mold</name>
    <name type="synonym">Aspergillus awamori var. kawachi</name>
    <dbReference type="NCBI Taxonomy" id="1069201"/>
    <lineage>
        <taxon>Eukaryota</taxon>
        <taxon>Fungi</taxon>
        <taxon>Dikarya</taxon>
        <taxon>Ascomycota</taxon>
        <taxon>Pezizomycotina</taxon>
        <taxon>Eurotiomycetes</taxon>
        <taxon>Eurotiomycetidae</taxon>
        <taxon>Eurotiales</taxon>
        <taxon>Aspergillaceae</taxon>
        <taxon>Aspergillus</taxon>
        <taxon>Aspergillus subgen. Circumdati</taxon>
    </lineage>
</organism>
<evidence type="ECO:0000313" key="1">
    <source>
        <dbReference type="EMBL" id="GAT24940.1"/>
    </source>
</evidence>
<accession>A0A146FG07</accession>
<keyword evidence="1" id="KW-0648">Protein biosynthesis</keyword>